<keyword evidence="5" id="KW-0862">Zinc</keyword>
<dbReference type="InterPro" id="IPR050888">
    <property type="entry name" value="ZnF_C2H2-type_TF"/>
</dbReference>
<evidence type="ECO:0000256" key="7">
    <source>
        <dbReference type="PROSITE-ProRule" id="PRU00042"/>
    </source>
</evidence>
<dbReference type="Proteomes" id="UP001652661">
    <property type="component" value="Chromosome 2L"/>
</dbReference>
<feature type="region of interest" description="Disordered" evidence="9">
    <location>
        <begin position="1"/>
        <end position="29"/>
    </location>
</feature>
<dbReference type="SMART" id="SM00355">
    <property type="entry name" value="ZnF_C2H2"/>
    <property type="match status" value="4"/>
</dbReference>
<reference evidence="12" key="2">
    <citation type="submission" date="2025-08" db="UniProtKB">
        <authorList>
            <consortium name="RefSeq"/>
        </authorList>
    </citation>
    <scope>IDENTIFICATION</scope>
    <source>
        <strain evidence="12">14028-0561.14</strain>
        <tissue evidence="12">Whole fly</tissue>
    </source>
</reference>
<evidence type="ECO:0000256" key="2">
    <source>
        <dbReference type="ARBA" id="ARBA00022723"/>
    </source>
</evidence>
<sequence length="455" mass="53520">MLLANIKCSDQEDAGDEEEMQISPGDVDPPWILENYESEDEFKEAHQIRTLRCSLPRCPYRTNRTHNLWRHEERHKRPVEPKPFGCPVCIYRTDKINNLRRHVAIRHPKSASVAEDPDEPPVAAPRKIHCQVLGCRYETNRAYDLKRHMDVHNNVEKSHKKYKCSLCMYSSDRKANLKRHLELRHSGIEDTVTTAEEVREELHCQEQQQILEEQGQHEELFNDLIEDLDGVKVEIEGKETEEQVYEQLEEEEEPPLITISPWKPPVLHGDITDKQVIAVNVNGQLRWFQSIDPPPGAVSKHLQLAMEEQEQQAASDQQQMDELDDELALSLAQQDQEEELLVEMLTEDQPWSFHISNEMLATPNQEESKDSNFPNWWDDGEYTKMHKNQTFRDHRQKPSKAIVQRILRNIYDIYYKPFKEERKQSEVFQIKDSWLCATQMTRMQIIKDMYSKQGT</sequence>
<accession>A0A6P4I5S2</accession>
<comment type="subcellular location">
    <subcellularLocation>
        <location evidence="1">Nucleus</location>
    </subcellularLocation>
</comment>
<keyword evidence="3" id="KW-0677">Repeat</keyword>
<keyword evidence="6" id="KW-0539">Nucleus</keyword>
<dbReference type="OrthoDB" id="3561125at2759"/>
<organism evidence="11 12">
    <name type="scientific">Drosophila kikkawai</name>
    <name type="common">Fruit fly</name>
    <dbReference type="NCBI Taxonomy" id="30033"/>
    <lineage>
        <taxon>Eukaryota</taxon>
        <taxon>Metazoa</taxon>
        <taxon>Ecdysozoa</taxon>
        <taxon>Arthropoda</taxon>
        <taxon>Hexapoda</taxon>
        <taxon>Insecta</taxon>
        <taxon>Pterygota</taxon>
        <taxon>Neoptera</taxon>
        <taxon>Endopterygota</taxon>
        <taxon>Diptera</taxon>
        <taxon>Brachycera</taxon>
        <taxon>Muscomorpha</taxon>
        <taxon>Ephydroidea</taxon>
        <taxon>Drosophilidae</taxon>
        <taxon>Drosophila</taxon>
        <taxon>Sophophora</taxon>
    </lineage>
</organism>
<protein>
    <submittedName>
        <fullName evidence="12">RE1-silencing transcription factor</fullName>
    </submittedName>
</protein>
<evidence type="ECO:0000313" key="11">
    <source>
        <dbReference type="Proteomes" id="UP001652661"/>
    </source>
</evidence>
<evidence type="ECO:0000256" key="5">
    <source>
        <dbReference type="ARBA" id="ARBA00022833"/>
    </source>
</evidence>
<gene>
    <name evidence="12" type="primary">her</name>
</gene>
<dbReference type="InterPro" id="IPR013087">
    <property type="entry name" value="Znf_C2H2_type"/>
</dbReference>
<feature type="domain" description="C2H2-type" evidence="10">
    <location>
        <begin position="162"/>
        <end position="190"/>
    </location>
</feature>
<evidence type="ECO:0000259" key="10">
    <source>
        <dbReference type="PROSITE" id="PS50157"/>
    </source>
</evidence>
<dbReference type="Pfam" id="PF13909">
    <property type="entry name" value="zf-H2C2_5"/>
    <property type="match status" value="1"/>
</dbReference>
<reference evidence="11" key="1">
    <citation type="submission" date="2025-05" db="UniProtKB">
        <authorList>
            <consortium name="RefSeq"/>
        </authorList>
    </citation>
    <scope>NUCLEOTIDE SEQUENCE [LARGE SCALE GENOMIC DNA]</scope>
    <source>
        <strain evidence="11">14028-0561.14</strain>
    </source>
</reference>
<keyword evidence="8" id="KW-0175">Coiled coil</keyword>
<evidence type="ECO:0000256" key="1">
    <source>
        <dbReference type="ARBA" id="ARBA00004123"/>
    </source>
</evidence>
<keyword evidence="2" id="KW-0479">Metal-binding</keyword>
<dbReference type="PROSITE" id="PS50157">
    <property type="entry name" value="ZINC_FINGER_C2H2_2"/>
    <property type="match status" value="1"/>
</dbReference>
<dbReference type="RefSeq" id="XP_017019189.1">
    <property type="nucleotide sequence ID" value="XM_017163700.3"/>
</dbReference>
<evidence type="ECO:0000256" key="6">
    <source>
        <dbReference type="ARBA" id="ARBA00023242"/>
    </source>
</evidence>
<name>A0A6P4I5S2_DROKI</name>
<feature type="compositionally biased region" description="Acidic residues" evidence="9">
    <location>
        <begin position="11"/>
        <end position="20"/>
    </location>
</feature>
<evidence type="ECO:0000313" key="12">
    <source>
        <dbReference type="RefSeq" id="XP_017019189.1"/>
    </source>
</evidence>
<evidence type="ECO:0000256" key="4">
    <source>
        <dbReference type="ARBA" id="ARBA00022771"/>
    </source>
</evidence>
<evidence type="ECO:0000256" key="8">
    <source>
        <dbReference type="SAM" id="Coils"/>
    </source>
</evidence>
<evidence type="ECO:0000256" key="3">
    <source>
        <dbReference type="ARBA" id="ARBA00022737"/>
    </source>
</evidence>
<dbReference type="GO" id="GO:0005634">
    <property type="term" value="C:nucleus"/>
    <property type="evidence" value="ECO:0007669"/>
    <property type="project" value="UniProtKB-SubCell"/>
</dbReference>
<evidence type="ECO:0000256" key="9">
    <source>
        <dbReference type="SAM" id="MobiDB-lite"/>
    </source>
</evidence>
<dbReference type="Gene3D" id="3.30.160.60">
    <property type="entry name" value="Classic Zinc Finger"/>
    <property type="match status" value="2"/>
</dbReference>
<keyword evidence="4 7" id="KW-0863">Zinc-finger</keyword>
<proteinExistence type="predicted"/>
<keyword evidence="11" id="KW-1185">Reference proteome</keyword>
<dbReference type="AlphaFoldDB" id="A0A6P4I5S2"/>
<dbReference type="PANTHER" id="PTHR24406">
    <property type="entry name" value="TRANSCRIPTIONAL REPRESSOR CTCFL-RELATED"/>
    <property type="match status" value="1"/>
</dbReference>
<dbReference type="GO" id="GO:0008270">
    <property type="term" value="F:zinc ion binding"/>
    <property type="evidence" value="ECO:0007669"/>
    <property type="project" value="UniProtKB-KW"/>
</dbReference>
<feature type="coiled-coil region" evidence="8">
    <location>
        <begin position="299"/>
        <end position="326"/>
    </location>
</feature>